<dbReference type="PROSITE" id="PS51831">
    <property type="entry name" value="HD"/>
    <property type="match status" value="1"/>
</dbReference>
<accession>A0A1G5WLS9</accession>
<dbReference type="SMART" id="SM00471">
    <property type="entry name" value="HDc"/>
    <property type="match status" value="1"/>
</dbReference>
<dbReference type="Gene3D" id="1.10.3210.10">
    <property type="entry name" value="Hypothetical protein af1432"/>
    <property type="match status" value="1"/>
</dbReference>
<dbReference type="Proteomes" id="UP000323439">
    <property type="component" value="Unassembled WGS sequence"/>
</dbReference>
<keyword evidence="3" id="KW-1185">Reference proteome</keyword>
<evidence type="ECO:0000259" key="1">
    <source>
        <dbReference type="PROSITE" id="PS51831"/>
    </source>
</evidence>
<proteinExistence type="predicted"/>
<dbReference type="EMBL" id="FMXB01000011">
    <property type="protein sequence ID" value="SDA59141.1"/>
    <property type="molecule type" value="Genomic_DNA"/>
</dbReference>
<dbReference type="InterPro" id="IPR006675">
    <property type="entry name" value="HDIG_dom"/>
</dbReference>
<dbReference type="NCBIfam" id="TIGR00277">
    <property type="entry name" value="HDIG"/>
    <property type="match status" value="1"/>
</dbReference>
<dbReference type="STRING" id="230361.sm9_0340"/>
<evidence type="ECO:0000313" key="2">
    <source>
        <dbReference type="EMBL" id="SDA59141.1"/>
    </source>
</evidence>
<protein>
    <recommendedName>
        <fullName evidence="1">HD domain-containing protein</fullName>
    </recommendedName>
</protein>
<dbReference type="PANTHER" id="PTHR38659:SF2">
    <property type="entry name" value="HDIG DOMAIN PROTEIN"/>
    <property type="match status" value="1"/>
</dbReference>
<dbReference type="InterPro" id="IPR003607">
    <property type="entry name" value="HD/PDEase_dom"/>
</dbReference>
<dbReference type="NCBIfam" id="TIGR00295">
    <property type="entry name" value="TIGR00295 family protein"/>
    <property type="match status" value="1"/>
</dbReference>
<dbReference type="CDD" id="cd00077">
    <property type="entry name" value="HDc"/>
    <property type="match status" value="1"/>
</dbReference>
<reference evidence="2 3" key="1">
    <citation type="submission" date="2016-10" db="EMBL/GenBank/DDBJ databases">
        <authorList>
            <person name="Varghese N."/>
            <person name="Submissions S."/>
        </authorList>
    </citation>
    <scope>NUCLEOTIDE SEQUENCE [LARGE SCALE GENOMIC DNA]</scope>
    <source>
        <strain evidence="2 3">DSM 16643</strain>
    </source>
</reference>
<dbReference type="SUPFAM" id="SSF109604">
    <property type="entry name" value="HD-domain/PDEase-like"/>
    <property type="match status" value="1"/>
</dbReference>
<dbReference type="AlphaFoldDB" id="A0A1G5WLS9"/>
<dbReference type="Pfam" id="PF01966">
    <property type="entry name" value="HD"/>
    <property type="match status" value="1"/>
</dbReference>
<dbReference type="InterPro" id="IPR006674">
    <property type="entry name" value="HD_domain"/>
</dbReference>
<gene>
    <name evidence="2" type="ORF">SAMN02910315_01498</name>
</gene>
<feature type="domain" description="HD" evidence="1">
    <location>
        <begin position="16"/>
        <end position="124"/>
    </location>
</feature>
<name>A0A1G5WLS9_9EURY</name>
<dbReference type="InterPro" id="IPR004454">
    <property type="entry name" value="HD-related"/>
</dbReference>
<evidence type="ECO:0000313" key="3">
    <source>
        <dbReference type="Proteomes" id="UP000323439"/>
    </source>
</evidence>
<dbReference type="PANTHER" id="PTHR38659">
    <property type="entry name" value="METAL-DEPENDENT PHOSPHOHYDROLASE"/>
    <property type="match status" value="1"/>
</dbReference>
<organism evidence="2 3">
    <name type="scientific">Methanobrevibacter millerae</name>
    <dbReference type="NCBI Taxonomy" id="230361"/>
    <lineage>
        <taxon>Archaea</taxon>
        <taxon>Methanobacteriati</taxon>
        <taxon>Methanobacteriota</taxon>
        <taxon>Methanomada group</taxon>
        <taxon>Methanobacteria</taxon>
        <taxon>Methanobacteriales</taxon>
        <taxon>Methanobacteriaceae</taxon>
        <taxon>Methanobrevibacter</taxon>
    </lineage>
</organism>
<sequence length="165" mass="18615">MMEIEILKKEKTPENVIAHSIAVCKKASEIALNFPEADKDLIRKGALLHDIGRSKTHGISHAVEGRKIAQQYGYGEDVLNIIERHIGAGITKDEAKKLGLPEKSYVPETLEEKIVAHADNLISGTKEVDVDYVIKKWRSRMDEPEDNIKRLIVMDNELIKAFEDD</sequence>